<dbReference type="EMBL" id="KV722378">
    <property type="protein sequence ID" value="OCH91888.1"/>
    <property type="molecule type" value="Genomic_DNA"/>
</dbReference>
<protein>
    <submittedName>
        <fullName evidence="1">Uncharacterized protein</fullName>
    </submittedName>
</protein>
<dbReference type="AlphaFoldDB" id="A0A8E2DNX1"/>
<organism evidence="1 2">
    <name type="scientific">Obba rivulosa</name>
    <dbReference type="NCBI Taxonomy" id="1052685"/>
    <lineage>
        <taxon>Eukaryota</taxon>
        <taxon>Fungi</taxon>
        <taxon>Dikarya</taxon>
        <taxon>Basidiomycota</taxon>
        <taxon>Agaricomycotina</taxon>
        <taxon>Agaricomycetes</taxon>
        <taxon>Polyporales</taxon>
        <taxon>Gelatoporiaceae</taxon>
        <taxon>Obba</taxon>
    </lineage>
</organism>
<sequence>MSLNTPVMRQLARADPDEVQNNVRRGAHLPSGPVCLWRFMKRKGIKLPKSATALRRKRFPTASEASSSHRQGLLAWTSRGKNFAIRNFKSKVRDRNTESCDCGSFCAHGSIQPPTQLIDRTATSVQGRFGGHAGCVNWKRRYTFSVHAPRPQIIS</sequence>
<dbReference type="Proteomes" id="UP000250043">
    <property type="component" value="Unassembled WGS sequence"/>
</dbReference>
<reference evidence="1 2" key="1">
    <citation type="submission" date="2016-07" db="EMBL/GenBank/DDBJ databases">
        <title>Draft genome of the white-rot fungus Obba rivulosa 3A-2.</title>
        <authorList>
            <consortium name="DOE Joint Genome Institute"/>
            <person name="Miettinen O."/>
            <person name="Riley R."/>
            <person name="Acob R."/>
            <person name="Barry K."/>
            <person name="Cullen D."/>
            <person name="De Vries R."/>
            <person name="Hainaut M."/>
            <person name="Hatakka A."/>
            <person name="Henrissat B."/>
            <person name="Hilden K."/>
            <person name="Kuo R."/>
            <person name="Labutti K."/>
            <person name="Lipzen A."/>
            <person name="Makela M.R."/>
            <person name="Sandor L."/>
            <person name="Spatafora J.W."/>
            <person name="Grigoriev I.V."/>
            <person name="Hibbett D.S."/>
        </authorList>
    </citation>
    <scope>NUCLEOTIDE SEQUENCE [LARGE SCALE GENOMIC DNA]</scope>
    <source>
        <strain evidence="1 2">3A-2</strain>
    </source>
</reference>
<gene>
    <name evidence="1" type="ORF">OBBRIDRAFT_494912</name>
</gene>
<evidence type="ECO:0000313" key="2">
    <source>
        <dbReference type="Proteomes" id="UP000250043"/>
    </source>
</evidence>
<name>A0A8E2DNX1_9APHY</name>
<accession>A0A8E2DNX1</accession>
<keyword evidence="2" id="KW-1185">Reference proteome</keyword>
<evidence type="ECO:0000313" key="1">
    <source>
        <dbReference type="EMBL" id="OCH91888.1"/>
    </source>
</evidence>
<proteinExistence type="predicted"/>